<organism evidence="7 8">
    <name type="scientific">Spartinivicinus poritis</name>
    <dbReference type="NCBI Taxonomy" id="2994640"/>
    <lineage>
        <taxon>Bacteria</taxon>
        <taxon>Pseudomonadati</taxon>
        <taxon>Pseudomonadota</taxon>
        <taxon>Gammaproteobacteria</taxon>
        <taxon>Oceanospirillales</taxon>
        <taxon>Zooshikellaceae</taxon>
        <taxon>Spartinivicinus</taxon>
    </lineage>
</organism>
<keyword evidence="8" id="KW-1185">Reference proteome</keyword>
<dbReference type="SUPFAM" id="SSF51197">
    <property type="entry name" value="Clavaminate synthase-like"/>
    <property type="match status" value="1"/>
</dbReference>
<keyword evidence="2" id="KW-0479">Metal-binding</keyword>
<comment type="caution">
    <text evidence="7">The sequence shown here is derived from an EMBL/GenBank/DDBJ whole genome shotgun (WGS) entry which is preliminary data.</text>
</comment>
<evidence type="ECO:0000313" key="8">
    <source>
        <dbReference type="Proteomes" id="UP001528823"/>
    </source>
</evidence>
<sequence length="252" mass="29690">MEESNFFGFKITRSEFDIIQVEHFKFLLKKYRLIYIEGYPPSEALLFSIAKKISIPLVVYGKDYLLGFNKYVNYVTHKSNIKISNTNFWHNDRNSTQKICRFTLIQCQTPAEEKGETYICNSIKTFKKLDDVDKKNLRLAVATYYLKGSNDKSRIKKYPFVNEKIIQKHPDTGEECIIAIEKYITFKHKFNSNLSCCDEIKNKIISVLNDGFIYKHQWKKGDILIWDNYSIIHKAEVVMGNSKKKMYVILTR</sequence>
<evidence type="ECO:0000256" key="2">
    <source>
        <dbReference type="ARBA" id="ARBA00022723"/>
    </source>
</evidence>
<evidence type="ECO:0000256" key="1">
    <source>
        <dbReference type="ARBA" id="ARBA00005896"/>
    </source>
</evidence>
<reference evidence="7 8" key="1">
    <citation type="submission" date="2022-11" db="EMBL/GenBank/DDBJ databases">
        <title>Spartinivicinus poritis sp. nov., isolated from scleractinian coral Porites lutea.</title>
        <authorList>
            <person name="Zhang G."/>
            <person name="Cai L."/>
            <person name="Wei Q."/>
        </authorList>
    </citation>
    <scope>NUCLEOTIDE SEQUENCE [LARGE SCALE GENOMIC DNA]</scope>
    <source>
        <strain evidence="7 8">A2-2</strain>
    </source>
</reference>
<evidence type="ECO:0000256" key="5">
    <source>
        <dbReference type="ARBA" id="ARBA00023004"/>
    </source>
</evidence>
<protein>
    <submittedName>
        <fullName evidence="7">TauD/TfdA family dioxygenase</fullName>
    </submittedName>
</protein>
<proteinExistence type="inferred from homology"/>
<evidence type="ECO:0000313" key="7">
    <source>
        <dbReference type="EMBL" id="MDE1465935.1"/>
    </source>
</evidence>
<dbReference type="PANTHER" id="PTHR43779">
    <property type="entry name" value="DIOXYGENASE RV0097-RELATED"/>
    <property type="match status" value="1"/>
</dbReference>
<dbReference type="Gene3D" id="3.60.130.10">
    <property type="entry name" value="Clavaminate synthase-like"/>
    <property type="match status" value="1"/>
</dbReference>
<comment type="similarity">
    <text evidence="1">Belongs to the TfdA dioxygenase family.</text>
</comment>
<keyword evidence="5" id="KW-0408">Iron</keyword>
<evidence type="ECO:0000256" key="4">
    <source>
        <dbReference type="ARBA" id="ARBA00023002"/>
    </source>
</evidence>
<dbReference type="RefSeq" id="WP_274692235.1">
    <property type="nucleotide sequence ID" value="NZ_JAPMOU010000103.1"/>
</dbReference>
<feature type="domain" description="TauD/TfdA-like" evidence="6">
    <location>
        <begin position="20"/>
        <end position="247"/>
    </location>
</feature>
<gene>
    <name evidence="7" type="ORF">ORQ98_28645</name>
</gene>
<keyword evidence="4" id="KW-0560">Oxidoreductase</keyword>
<keyword evidence="3 7" id="KW-0223">Dioxygenase</keyword>
<accession>A0ABT5UHU8</accession>
<dbReference type="InterPro" id="IPR051178">
    <property type="entry name" value="TfdA_dioxygenase"/>
</dbReference>
<dbReference type="Pfam" id="PF02668">
    <property type="entry name" value="TauD"/>
    <property type="match status" value="1"/>
</dbReference>
<dbReference type="GO" id="GO:0051213">
    <property type="term" value="F:dioxygenase activity"/>
    <property type="evidence" value="ECO:0007669"/>
    <property type="project" value="UniProtKB-KW"/>
</dbReference>
<dbReference type="Proteomes" id="UP001528823">
    <property type="component" value="Unassembled WGS sequence"/>
</dbReference>
<dbReference type="InterPro" id="IPR042098">
    <property type="entry name" value="TauD-like_sf"/>
</dbReference>
<name>A0ABT5UHU8_9GAMM</name>
<dbReference type="PANTHER" id="PTHR43779:SF3">
    <property type="entry name" value="(3R)-3-[(CARBOXYMETHYL)AMINO]FATTY ACID OXYGENASE_DECARBOXYLASE"/>
    <property type="match status" value="1"/>
</dbReference>
<evidence type="ECO:0000259" key="6">
    <source>
        <dbReference type="Pfam" id="PF02668"/>
    </source>
</evidence>
<evidence type="ECO:0000256" key="3">
    <source>
        <dbReference type="ARBA" id="ARBA00022964"/>
    </source>
</evidence>
<dbReference type="EMBL" id="JAPMOU010000103">
    <property type="protein sequence ID" value="MDE1465935.1"/>
    <property type="molecule type" value="Genomic_DNA"/>
</dbReference>
<dbReference type="InterPro" id="IPR003819">
    <property type="entry name" value="TauD/TfdA-like"/>
</dbReference>